<keyword evidence="4 6" id="KW-1133">Transmembrane helix</keyword>
<accession>A0A1T4X5R9</accession>
<gene>
    <name evidence="7" type="ORF">SAMN05443428_10665</name>
</gene>
<dbReference type="PANTHER" id="PTHR35791">
    <property type="entry name" value="UPF0754 MEMBRANE PROTEIN YHEB"/>
    <property type="match status" value="1"/>
</dbReference>
<keyword evidence="5 6" id="KW-0472">Membrane</keyword>
<keyword evidence="8" id="KW-1185">Reference proteome</keyword>
<feature type="transmembrane region" description="Helical" evidence="6">
    <location>
        <begin position="466"/>
        <end position="489"/>
    </location>
</feature>
<reference evidence="8" key="1">
    <citation type="submission" date="2017-02" db="EMBL/GenBank/DDBJ databases">
        <authorList>
            <person name="Varghese N."/>
            <person name="Submissions S."/>
        </authorList>
    </citation>
    <scope>NUCLEOTIDE SEQUENCE [LARGE SCALE GENOMIC DNA]</scope>
    <source>
        <strain evidence="8">USBA 833</strain>
    </source>
</reference>
<dbReference type="Pfam" id="PF04286">
    <property type="entry name" value="DUF445"/>
    <property type="match status" value="1"/>
</dbReference>
<sequence>MKFIIPALVGALIGYITNYLAIKMLFRPYEEVKILGFKIPFTPGLIPKEKNRIAKSVGEAVGVHLLTSDTIVETLFSERVNDEIKSYIEKKLLFIKQSNKKIKDVLGKYNVKCENIKFSISKRLSEFILKTIKKNYTRDKIGFLVENFIVNKFDYIINSSFFDKALTNINIIIEKAIDKSKNYLKFKAVQWTNGLKNDERMVIQIIPSDIINNIKILISQNSDKQAEFLIDIISRQDTREEIKKNISSIIEQNFGKFVTMLISADYVSEKILLSIESFLRDTKNHSKISDLILDAFDKVLEIKISNLMSFVSDETNIKLVDEVVEKISDFALNEESKNVIKETLREIIASNKQEIGTGFKDAICDIIERQIESLEFENLLNKLTVYIVDYIFNISLSDLFADVNISMISKFTDFLRENFGEFIKDKAATIVELIDIPSMVESRINSFDAQFAEKVIIEVANKELKAITWLGALLGGIMGILTPFLNSLINK</sequence>
<evidence type="ECO:0000256" key="3">
    <source>
        <dbReference type="ARBA" id="ARBA00022692"/>
    </source>
</evidence>
<keyword evidence="3 6" id="KW-0812">Transmembrane</keyword>
<evidence type="ECO:0000256" key="6">
    <source>
        <dbReference type="SAM" id="Phobius"/>
    </source>
</evidence>
<comment type="subcellular location">
    <subcellularLocation>
        <location evidence="1">Endomembrane system</location>
    </subcellularLocation>
</comment>
<protein>
    <submittedName>
        <fullName evidence="7">Uncharacterized membrane protein YheB, UPF0754 family</fullName>
    </submittedName>
</protein>
<evidence type="ECO:0000256" key="2">
    <source>
        <dbReference type="ARBA" id="ARBA00008053"/>
    </source>
</evidence>
<dbReference type="RefSeq" id="WP_078696057.1">
    <property type="nucleotide sequence ID" value="NZ_FUYH01000006.1"/>
</dbReference>
<evidence type="ECO:0000256" key="4">
    <source>
        <dbReference type="ARBA" id="ARBA00022989"/>
    </source>
</evidence>
<dbReference type="Proteomes" id="UP000190105">
    <property type="component" value="Unassembled WGS sequence"/>
</dbReference>
<dbReference type="EMBL" id="FUYH01000006">
    <property type="protein sequence ID" value="SKA84777.1"/>
    <property type="molecule type" value="Genomic_DNA"/>
</dbReference>
<dbReference type="PANTHER" id="PTHR35791:SF1">
    <property type="entry name" value="UPF0754 MEMBRANE PROTEIN YHEB"/>
    <property type="match status" value="1"/>
</dbReference>
<dbReference type="InterPro" id="IPR007383">
    <property type="entry name" value="DUF445"/>
</dbReference>
<evidence type="ECO:0000313" key="7">
    <source>
        <dbReference type="EMBL" id="SKA84777.1"/>
    </source>
</evidence>
<dbReference type="STRING" id="1147123.SAMN05443428_10665"/>
<proteinExistence type="inferred from homology"/>
<evidence type="ECO:0000256" key="1">
    <source>
        <dbReference type="ARBA" id="ARBA00004308"/>
    </source>
</evidence>
<dbReference type="OrthoDB" id="9787430at2"/>
<evidence type="ECO:0000256" key="5">
    <source>
        <dbReference type="ARBA" id="ARBA00023136"/>
    </source>
</evidence>
<evidence type="ECO:0000313" key="8">
    <source>
        <dbReference type="Proteomes" id="UP000190105"/>
    </source>
</evidence>
<dbReference type="GO" id="GO:0012505">
    <property type="term" value="C:endomembrane system"/>
    <property type="evidence" value="ECO:0007669"/>
    <property type="project" value="UniProtKB-SubCell"/>
</dbReference>
<organism evidence="7 8">
    <name type="scientific">Caloramator quimbayensis</name>
    <dbReference type="NCBI Taxonomy" id="1147123"/>
    <lineage>
        <taxon>Bacteria</taxon>
        <taxon>Bacillati</taxon>
        <taxon>Bacillota</taxon>
        <taxon>Clostridia</taxon>
        <taxon>Eubacteriales</taxon>
        <taxon>Clostridiaceae</taxon>
        <taxon>Caloramator</taxon>
    </lineage>
</organism>
<comment type="similarity">
    <text evidence="2">Belongs to the UPF0754 family.</text>
</comment>
<name>A0A1T4X5R9_9CLOT</name>
<dbReference type="AlphaFoldDB" id="A0A1T4X5R9"/>